<reference evidence="6 7" key="1">
    <citation type="submission" date="2017-03" db="EMBL/GenBank/DDBJ databases">
        <authorList>
            <person name="Afonso C.L."/>
            <person name="Miller P.J."/>
            <person name="Scott M.A."/>
            <person name="Spackman E."/>
            <person name="Goraichik I."/>
            <person name="Dimitrov K.M."/>
            <person name="Suarez D.L."/>
            <person name="Swayne D.E."/>
        </authorList>
    </citation>
    <scope>NUCLEOTIDE SEQUENCE [LARGE SCALE GENOMIC DNA]</scope>
    <source>
        <strain evidence="6 7">CECT 7066</strain>
    </source>
</reference>
<dbReference type="Pfam" id="PF00126">
    <property type="entry name" value="HTH_1"/>
    <property type="match status" value="1"/>
</dbReference>
<dbReference type="RefSeq" id="WP_085852608.1">
    <property type="nucleotide sequence ID" value="NZ_FOPF01000001.1"/>
</dbReference>
<evidence type="ECO:0000259" key="5">
    <source>
        <dbReference type="PROSITE" id="PS50931"/>
    </source>
</evidence>
<dbReference type="PROSITE" id="PS50931">
    <property type="entry name" value="HTH_LYSR"/>
    <property type="match status" value="1"/>
</dbReference>
<dbReference type="InterPro" id="IPR005119">
    <property type="entry name" value="LysR_subst-bd"/>
</dbReference>
<keyword evidence="7" id="KW-1185">Reference proteome</keyword>
<dbReference type="PRINTS" id="PR00039">
    <property type="entry name" value="HTHLYSR"/>
</dbReference>
<protein>
    <submittedName>
        <fullName evidence="6">HTH-type transcriptional regulator BenM</fullName>
    </submittedName>
</protein>
<keyword evidence="2" id="KW-0805">Transcription regulation</keyword>
<dbReference type="PANTHER" id="PTHR30579">
    <property type="entry name" value="TRANSCRIPTIONAL REGULATOR"/>
    <property type="match status" value="1"/>
</dbReference>
<dbReference type="PANTHER" id="PTHR30579:SF7">
    <property type="entry name" value="HTH-TYPE TRANSCRIPTIONAL REGULATOR LRHA-RELATED"/>
    <property type="match status" value="1"/>
</dbReference>
<dbReference type="AlphaFoldDB" id="A0A1Y5RIY4"/>
<keyword evidence="4" id="KW-0804">Transcription</keyword>
<proteinExistence type="inferred from homology"/>
<dbReference type="FunFam" id="1.10.10.10:FF:000001">
    <property type="entry name" value="LysR family transcriptional regulator"/>
    <property type="match status" value="1"/>
</dbReference>
<dbReference type="Gene3D" id="3.40.190.10">
    <property type="entry name" value="Periplasmic binding protein-like II"/>
    <property type="match status" value="2"/>
</dbReference>
<dbReference type="EMBL" id="FWFV01000001">
    <property type="protein sequence ID" value="SLN18373.1"/>
    <property type="molecule type" value="Genomic_DNA"/>
</dbReference>
<dbReference type="Pfam" id="PF03466">
    <property type="entry name" value="LysR_substrate"/>
    <property type="match status" value="1"/>
</dbReference>
<dbReference type="InterPro" id="IPR000847">
    <property type="entry name" value="LysR_HTH_N"/>
</dbReference>
<gene>
    <name evidence="6" type="primary">benM</name>
    <name evidence="6" type="ORF">PAM7066_00597</name>
</gene>
<accession>A0A1Y5RIY4</accession>
<dbReference type="OrthoDB" id="8097684at2"/>
<dbReference type="GO" id="GO:0003700">
    <property type="term" value="F:DNA-binding transcription factor activity"/>
    <property type="evidence" value="ECO:0007669"/>
    <property type="project" value="InterPro"/>
</dbReference>
<evidence type="ECO:0000313" key="6">
    <source>
        <dbReference type="EMBL" id="SLN18373.1"/>
    </source>
</evidence>
<dbReference type="Proteomes" id="UP000193870">
    <property type="component" value="Unassembled WGS sequence"/>
</dbReference>
<dbReference type="GO" id="GO:0003677">
    <property type="term" value="F:DNA binding"/>
    <property type="evidence" value="ECO:0007669"/>
    <property type="project" value="UniProtKB-KW"/>
</dbReference>
<evidence type="ECO:0000256" key="2">
    <source>
        <dbReference type="ARBA" id="ARBA00023015"/>
    </source>
</evidence>
<feature type="domain" description="HTH lysR-type" evidence="5">
    <location>
        <begin position="5"/>
        <end position="62"/>
    </location>
</feature>
<dbReference type="STRING" id="315423.SAMN04488020_101596"/>
<dbReference type="Gene3D" id="1.10.10.10">
    <property type="entry name" value="Winged helix-like DNA-binding domain superfamily/Winged helix DNA-binding domain"/>
    <property type="match status" value="1"/>
</dbReference>
<name>A0A1Y5RIY4_9RHOB</name>
<evidence type="ECO:0000256" key="1">
    <source>
        <dbReference type="ARBA" id="ARBA00009437"/>
    </source>
</evidence>
<evidence type="ECO:0000256" key="4">
    <source>
        <dbReference type="ARBA" id="ARBA00023163"/>
    </source>
</evidence>
<evidence type="ECO:0000313" key="7">
    <source>
        <dbReference type="Proteomes" id="UP000193870"/>
    </source>
</evidence>
<sequence length="295" mass="31719">MPRNLDLTALRSFVAVADVGGVTRAAGHLNLTQSAVSMQLKRLEDSLGTRLLDRTTRSVALTPAGEQLVSYARRMLTLNDEAIARMTDDVYEGEITLGVPHDILYPAIPPVLAAFAQRFPRMRMHLLSLGTRTLREMFARGECDAILTTEETLGEGAETLAVLPLIWAGAVNGVAWRQRPLRFAFTRTCIFSPIARARLDAAGIDWVSMVDSASDRASEAAVMADLALYVILDHTLPQGVAPVSAAAGLPPLPDQKINLYRSGALQADISDALGVLLRNSYAGLGRGASQQLAAE</sequence>
<dbReference type="SUPFAM" id="SSF46785">
    <property type="entry name" value="Winged helix' DNA-binding domain"/>
    <property type="match status" value="1"/>
</dbReference>
<dbReference type="InterPro" id="IPR036390">
    <property type="entry name" value="WH_DNA-bd_sf"/>
</dbReference>
<comment type="similarity">
    <text evidence="1">Belongs to the LysR transcriptional regulatory family.</text>
</comment>
<organism evidence="6 7">
    <name type="scientific">Palleronia marisminoris</name>
    <dbReference type="NCBI Taxonomy" id="315423"/>
    <lineage>
        <taxon>Bacteria</taxon>
        <taxon>Pseudomonadati</taxon>
        <taxon>Pseudomonadota</taxon>
        <taxon>Alphaproteobacteria</taxon>
        <taxon>Rhodobacterales</taxon>
        <taxon>Roseobacteraceae</taxon>
        <taxon>Palleronia</taxon>
    </lineage>
</organism>
<dbReference type="SUPFAM" id="SSF53850">
    <property type="entry name" value="Periplasmic binding protein-like II"/>
    <property type="match status" value="1"/>
</dbReference>
<dbReference type="InterPro" id="IPR036388">
    <property type="entry name" value="WH-like_DNA-bd_sf"/>
</dbReference>
<keyword evidence="3" id="KW-0238">DNA-binding</keyword>
<evidence type="ECO:0000256" key="3">
    <source>
        <dbReference type="ARBA" id="ARBA00023125"/>
    </source>
</evidence>
<dbReference type="InterPro" id="IPR050176">
    <property type="entry name" value="LTTR"/>
</dbReference>